<accession>A0A1G2C664</accession>
<organism evidence="1 2">
    <name type="scientific">Candidatus Liptonbacteria bacterium GWC1_60_9</name>
    <dbReference type="NCBI Taxonomy" id="1798645"/>
    <lineage>
        <taxon>Bacteria</taxon>
        <taxon>Candidatus Liptoniibacteriota</taxon>
    </lineage>
</organism>
<dbReference type="AlphaFoldDB" id="A0A1G2C664"/>
<name>A0A1G2C664_9BACT</name>
<proteinExistence type="predicted"/>
<protein>
    <submittedName>
        <fullName evidence="1">Uncharacterized protein</fullName>
    </submittedName>
</protein>
<dbReference type="EMBL" id="MHKV01000031">
    <property type="protein sequence ID" value="OGY96882.1"/>
    <property type="molecule type" value="Genomic_DNA"/>
</dbReference>
<evidence type="ECO:0000313" key="2">
    <source>
        <dbReference type="Proteomes" id="UP000176349"/>
    </source>
</evidence>
<dbReference type="Proteomes" id="UP000176349">
    <property type="component" value="Unassembled WGS sequence"/>
</dbReference>
<comment type="caution">
    <text evidence="1">The sequence shown here is derived from an EMBL/GenBank/DDBJ whole genome shotgun (WGS) entry which is preliminary data.</text>
</comment>
<evidence type="ECO:0000313" key="1">
    <source>
        <dbReference type="EMBL" id="OGY96882.1"/>
    </source>
</evidence>
<reference evidence="1 2" key="1">
    <citation type="journal article" date="2016" name="Nat. Commun.">
        <title>Thousands of microbial genomes shed light on interconnected biogeochemical processes in an aquifer system.</title>
        <authorList>
            <person name="Anantharaman K."/>
            <person name="Brown C.T."/>
            <person name="Hug L.A."/>
            <person name="Sharon I."/>
            <person name="Castelle C.J."/>
            <person name="Probst A.J."/>
            <person name="Thomas B.C."/>
            <person name="Singh A."/>
            <person name="Wilkins M.J."/>
            <person name="Karaoz U."/>
            <person name="Brodie E.L."/>
            <person name="Williams K.H."/>
            <person name="Hubbard S.S."/>
            <person name="Banfield J.F."/>
        </authorList>
    </citation>
    <scope>NUCLEOTIDE SEQUENCE [LARGE SCALE GENOMIC DNA]</scope>
</reference>
<sequence length="148" mass="16895">MRYISEEDLTLFERVKRTVERMREPDLGLDEEGRKIILSCHMLARAAAKVFPVRVRDGYFAVNYQHSWVETPGGHLVDLYPVAVVGGPIMFEGSMASPQRRIYRRLSARKLSAGRFGKNSFRRSVRRITRALKDAQLGMDAHQFAASP</sequence>
<gene>
    <name evidence="1" type="ORF">A2128_01120</name>
</gene>